<feature type="compositionally biased region" description="Basic and acidic residues" evidence="1">
    <location>
        <begin position="1445"/>
        <end position="1459"/>
    </location>
</feature>
<sequence length="1572" mass="168839">MRAGARAASLREACTLSSSFLHPYELQSRETSLSTIVVSVTSPIFSRPTFPPSGLLSTSPSFFSFFPSSSRSRFLSSFSSPRSQAPSSSSSFQPFLLSSSPQSAVASPRSLLASSPLLASPPRRVPRLAVLYAVHRRFSAPACSSDSVGPGESERTSSPAAAATQGELPNTCSVACKDDELQREPTEVLQRLASLPVAELFALASRAGRETRGEVRSGASARRKEDQRSSRSHTGVESLVLPSRGEEEAREETSATRQMPTLLSSPRPPLALGLRDESPCGEWVSPNDMVSALSLWEAGEAWQFKTAKILDSFEGETPEGEGCGAQEEDSRMQAGATPGERGGAVDEGVELGSSFFSASEDLREARYESDAGTRKRTHTGRHDSLLFEAQLDESRPEADRRAGRDATDNGTFKEEEGAFLRSPQGSPVAQPVVGRQRRRTLTHASPPSSPSSVFSPASSSTSSSASTASPASSSSETSGLSPLEQLRLARPQREFAATDQILRLQALVAHPPGPAADDGSSSAQRALLWRRATRRLTDETTAALSPAALLQTVRALAAGRNAGLLPPSPTQLVLLLNACTEKLVYWTLADQLVILNALSALLLPPTPACLPPSAPWASSALSPNVSVPSWECLSRSRLPTGPSLGRDWGGGALGPAAAVALETLLQRLLAVRESLGVSDLTATLHVYARLGLLSPQAALGFMDALYQRLLAAQVRQQRLERHGRIAAGAGDSNRADQANTHGTEQARSPRDSPGLGVSPGHASDRDSGERQPGATVHAAACAPARRASRRQVDPLLASPSFSLSEPLAAAMVALLRLADSVSTLLGDDAKRLCPAEALLRDQLQRRHAHRMQQKKAAGLSAACACTGSQNRRCPVPAGQEANPRQSEAREADTEFSADGEEQPSRGGTSEENGHRGDRGGLGRRDQQDAVSDIKRTTTWDPERIEKALELPLHERGTEQRASQKARDPGASNADVHSACGPAVSPQSLRLMARLLQHLVEALLAEFSREKGRFEAACKHRESSNSTSQKASEAAAVRRQNENLKGSRASLHPLFVTRLLRALTLLDFHAFSMYSPAQIRLSQRLFEQLFALLRIDDLLSLDDLDGGMGASAAVEIVFALAVQKRLFERAEGFGLYSAKGKAGPGHPGTGREGAGTPRAERGEEENGDRRRASEGLDGKALTVSSGEGQKKQEEAKRKVDRNETATKRENMDKDGLSPRSERGERKRRSDTDGFFFDEIKDEVLPRLVTVAVRHGRTLSVHQHAVLLEALSLHLGFRHDFLLDSLRCSALAAATGALGISSSSSSSSSSLSVHGGRHRVPGASLFAAAWSTFRVFCALLRQHPLIAFPVLFEGHRVFSAATEVLASFWASLSCSTSSPGDSRNRPTSPGFVSTSDETEAAQMHLLFLLTSSLLPHLRKQPAASSPPSHGSVKALSASCLSPSSVEPDLHARGSGGREERQSASANYQNETEVFGEREERNMHLKASTSEHQKTRKKTRDADSSSPRRKDSLRLRPLWVYVHPNMSDFDKAPLCFLEGPIRDKKACLPLLLNQVANETEGLLRAATATVTQEKR</sequence>
<feature type="region of interest" description="Disordered" evidence="1">
    <location>
        <begin position="141"/>
        <end position="166"/>
    </location>
</feature>
<feature type="region of interest" description="Disordered" evidence="1">
    <location>
        <begin position="724"/>
        <end position="791"/>
    </location>
</feature>
<dbReference type="OrthoDB" id="333261at2759"/>
<gene>
    <name evidence="2" type="ORF">TGVAND_270570</name>
</gene>
<feature type="compositionally biased region" description="Basic and acidic residues" evidence="1">
    <location>
        <begin position="1497"/>
        <end position="1507"/>
    </location>
</feature>
<feature type="region of interest" description="Disordered" evidence="1">
    <location>
        <begin position="208"/>
        <end position="271"/>
    </location>
</feature>
<feature type="region of interest" description="Disordered" evidence="1">
    <location>
        <begin position="1136"/>
        <end position="1228"/>
    </location>
</feature>
<feature type="region of interest" description="Disordered" evidence="1">
    <location>
        <begin position="1372"/>
        <end position="1393"/>
    </location>
</feature>
<feature type="compositionally biased region" description="Basic and acidic residues" evidence="1">
    <location>
        <begin position="1472"/>
        <end position="1490"/>
    </location>
</feature>
<evidence type="ECO:0000313" key="3">
    <source>
        <dbReference type="Proteomes" id="UP000028840"/>
    </source>
</evidence>
<feature type="compositionally biased region" description="Basic and acidic residues" evidence="1">
    <location>
        <begin position="392"/>
        <end position="418"/>
    </location>
</feature>
<evidence type="ECO:0000256" key="1">
    <source>
        <dbReference type="SAM" id="MobiDB-lite"/>
    </source>
</evidence>
<feature type="region of interest" description="Disordered" evidence="1">
    <location>
        <begin position="1018"/>
        <end position="1038"/>
    </location>
</feature>
<proteinExistence type="predicted"/>
<feature type="region of interest" description="Disordered" evidence="1">
    <location>
        <begin position="1416"/>
        <end position="1507"/>
    </location>
</feature>
<feature type="compositionally biased region" description="Low complexity" evidence="1">
    <location>
        <begin position="444"/>
        <end position="478"/>
    </location>
</feature>
<feature type="region of interest" description="Disordered" evidence="1">
    <location>
        <begin position="314"/>
        <end position="347"/>
    </location>
</feature>
<feature type="compositionally biased region" description="Polar residues" evidence="1">
    <location>
        <begin position="735"/>
        <end position="746"/>
    </location>
</feature>
<feature type="compositionally biased region" description="Polar residues" evidence="1">
    <location>
        <begin position="1460"/>
        <end position="1469"/>
    </location>
</feature>
<accession>A0A086Q003</accession>
<feature type="compositionally biased region" description="Basic and acidic residues" evidence="1">
    <location>
        <begin position="1187"/>
        <end position="1228"/>
    </location>
</feature>
<protein>
    <submittedName>
        <fullName evidence="2">Uncharacterized protein</fullName>
    </submittedName>
</protein>
<reference evidence="2 3" key="2">
    <citation type="journal article" date="2015" name="Eukaryot. Cell">
        <title>Genetic mapping reveals that sinefungin resistance in Toxoplasma gondii is controlled by a putative amino acid transporter locus that can be used as a negative selectable marker.</title>
        <authorList>
            <person name="Behnke M.S."/>
            <person name="Khan A."/>
            <person name="Sibley L.D."/>
        </authorList>
    </citation>
    <scope>NUCLEOTIDE SEQUENCE [LARGE SCALE GENOMIC DNA]</scope>
    <source>
        <strain evidence="2 3">VAND</strain>
    </source>
</reference>
<feature type="compositionally biased region" description="Gly residues" evidence="1">
    <location>
        <begin position="1141"/>
        <end position="1152"/>
    </location>
</feature>
<dbReference type="VEuPathDB" id="ToxoDB:TGVAND_270570"/>
<feature type="compositionally biased region" description="Basic and acidic residues" evidence="1">
    <location>
        <begin position="244"/>
        <end position="254"/>
    </location>
</feature>
<name>A0A086Q003_TOXGO</name>
<dbReference type="Proteomes" id="UP000028840">
    <property type="component" value="Unassembled WGS sequence"/>
</dbReference>
<feature type="compositionally biased region" description="Basic and acidic residues" evidence="1">
    <location>
        <begin position="1166"/>
        <end position="1176"/>
    </location>
</feature>
<dbReference type="EMBL" id="AEYJ02000952">
    <property type="protein sequence ID" value="KFH05935.1"/>
    <property type="molecule type" value="Genomic_DNA"/>
</dbReference>
<reference evidence="2 3" key="1">
    <citation type="submission" date="2014-08" db="EMBL/GenBank/DDBJ databases">
        <authorList>
            <person name="Sibley D."/>
            <person name="Venepally P."/>
            <person name="Karamycheva S."/>
            <person name="Hadjithomas M."/>
            <person name="Khan A."/>
            <person name="Brunk B."/>
            <person name="Roos D."/>
            <person name="Caler E."/>
            <person name="Lorenzi H."/>
        </authorList>
    </citation>
    <scope>NUCLEOTIDE SEQUENCE [LARGE SCALE GENOMIC DNA]</scope>
    <source>
        <strain evidence="2 3">VAND</strain>
    </source>
</reference>
<feature type="compositionally biased region" description="Basic and acidic residues" evidence="1">
    <location>
        <begin position="911"/>
        <end position="958"/>
    </location>
</feature>
<feature type="compositionally biased region" description="Basic and acidic residues" evidence="1">
    <location>
        <begin position="362"/>
        <end position="373"/>
    </location>
</feature>
<comment type="caution">
    <text evidence="2">The sequence shown here is derived from an EMBL/GenBank/DDBJ whole genome shotgun (WGS) entry which is preliminary data.</text>
</comment>
<evidence type="ECO:0000313" key="2">
    <source>
        <dbReference type="EMBL" id="KFH05935.1"/>
    </source>
</evidence>
<feature type="region of interest" description="Disordered" evidence="1">
    <location>
        <begin position="871"/>
        <end position="978"/>
    </location>
</feature>
<feature type="region of interest" description="Disordered" evidence="1">
    <location>
        <begin position="362"/>
        <end position="482"/>
    </location>
</feature>
<organism evidence="2 3">
    <name type="scientific">Toxoplasma gondii VAND</name>
    <dbReference type="NCBI Taxonomy" id="933077"/>
    <lineage>
        <taxon>Eukaryota</taxon>
        <taxon>Sar</taxon>
        <taxon>Alveolata</taxon>
        <taxon>Apicomplexa</taxon>
        <taxon>Conoidasida</taxon>
        <taxon>Coccidia</taxon>
        <taxon>Eucoccidiorida</taxon>
        <taxon>Eimeriorina</taxon>
        <taxon>Sarcocystidae</taxon>
        <taxon>Toxoplasma</taxon>
    </lineage>
</organism>